<dbReference type="EMBL" id="JACCFH010000001">
    <property type="protein sequence ID" value="NYG33835.1"/>
    <property type="molecule type" value="Genomic_DNA"/>
</dbReference>
<dbReference type="Gene3D" id="3.20.20.450">
    <property type="entry name" value="EAL domain"/>
    <property type="match status" value="1"/>
</dbReference>
<gene>
    <name evidence="3" type="ORF">BDD16_002821</name>
</gene>
<accession>A0A7Y9QYF5</accession>
<dbReference type="InterPro" id="IPR007024">
    <property type="entry name" value="BLUF_domain"/>
</dbReference>
<keyword evidence="4" id="KW-1185">Reference proteome</keyword>
<dbReference type="Pfam" id="PF04940">
    <property type="entry name" value="BLUF"/>
    <property type="match status" value="1"/>
</dbReference>
<dbReference type="PANTHER" id="PTHR33121">
    <property type="entry name" value="CYCLIC DI-GMP PHOSPHODIESTERASE PDEF"/>
    <property type="match status" value="1"/>
</dbReference>
<dbReference type="RefSeq" id="WP_179634557.1">
    <property type="nucleotide sequence ID" value="NZ_JACCFH010000001.1"/>
</dbReference>
<feature type="domain" description="BLUF" evidence="2">
    <location>
        <begin position="4"/>
        <end position="95"/>
    </location>
</feature>
<dbReference type="AlphaFoldDB" id="A0A7Y9QYF5"/>
<evidence type="ECO:0000259" key="2">
    <source>
        <dbReference type="PROSITE" id="PS50925"/>
    </source>
</evidence>
<dbReference type="InterPro" id="IPR036046">
    <property type="entry name" value="Acylphosphatase-like_dom_sf"/>
</dbReference>
<dbReference type="SMART" id="SM00052">
    <property type="entry name" value="EAL"/>
    <property type="match status" value="1"/>
</dbReference>
<reference evidence="3 4" key="1">
    <citation type="submission" date="2020-07" db="EMBL/GenBank/DDBJ databases">
        <title>Genomic Encyclopedia of Archaeal and Bacterial Type Strains, Phase II (KMG-II): from individual species to whole genera.</title>
        <authorList>
            <person name="Goeker M."/>
        </authorList>
    </citation>
    <scope>NUCLEOTIDE SEQUENCE [LARGE SCALE GENOMIC DNA]</scope>
    <source>
        <strain evidence="3 4">DSM 21226</strain>
    </source>
</reference>
<dbReference type="GO" id="GO:0009882">
    <property type="term" value="F:blue light photoreceptor activity"/>
    <property type="evidence" value="ECO:0007669"/>
    <property type="project" value="InterPro"/>
</dbReference>
<dbReference type="GO" id="GO:0071949">
    <property type="term" value="F:FAD binding"/>
    <property type="evidence" value="ECO:0007669"/>
    <property type="project" value="InterPro"/>
</dbReference>
<feature type="domain" description="EAL" evidence="1">
    <location>
        <begin position="149"/>
        <end position="397"/>
    </location>
</feature>
<dbReference type="SMART" id="SM01034">
    <property type="entry name" value="BLUF"/>
    <property type="match status" value="1"/>
</dbReference>
<evidence type="ECO:0000313" key="3">
    <source>
        <dbReference type="EMBL" id="NYG33835.1"/>
    </source>
</evidence>
<dbReference type="PROSITE" id="PS50925">
    <property type="entry name" value="BLUF"/>
    <property type="match status" value="1"/>
</dbReference>
<organism evidence="3 4">
    <name type="scientific">Sphaerotilus montanus</name>
    <dbReference type="NCBI Taxonomy" id="522889"/>
    <lineage>
        <taxon>Bacteria</taxon>
        <taxon>Pseudomonadati</taxon>
        <taxon>Pseudomonadota</taxon>
        <taxon>Betaproteobacteria</taxon>
        <taxon>Burkholderiales</taxon>
        <taxon>Sphaerotilaceae</taxon>
        <taxon>Sphaerotilus</taxon>
    </lineage>
</organism>
<dbReference type="PANTHER" id="PTHR33121:SF15">
    <property type="entry name" value="BLUE LIGHT- AND TEMPERATURE-REGULATED ANTIREPRESSOR BLUF"/>
    <property type="match status" value="1"/>
</dbReference>
<dbReference type="Pfam" id="PF00563">
    <property type="entry name" value="EAL"/>
    <property type="match status" value="1"/>
</dbReference>
<protein>
    <submittedName>
        <fullName evidence="3">EAL domain-containing protein (Putative c-di-GMP-specific phosphodiesterase class I)</fullName>
    </submittedName>
</protein>
<dbReference type="InterPro" id="IPR050706">
    <property type="entry name" value="Cyclic-di-GMP_PDE-like"/>
</dbReference>
<dbReference type="SUPFAM" id="SSF141868">
    <property type="entry name" value="EAL domain-like"/>
    <property type="match status" value="1"/>
</dbReference>
<dbReference type="Gene3D" id="3.30.70.100">
    <property type="match status" value="1"/>
</dbReference>
<evidence type="ECO:0000313" key="4">
    <source>
        <dbReference type="Proteomes" id="UP000518288"/>
    </source>
</evidence>
<dbReference type="GO" id="GO:0071111">
    <property type="term" value="F:cyclic-guanylate-specific phosphodiesterase activity"/>
    <property type="evidence" value="ECO:0007669"/>
    <property type="project" value="InterPro"/>
</dbReference>
<dbReference type="InterPro" id="IPR001633">
    <property type="entry name" value="EAL_dom"/>
</dbReference>
<dbReference type="InterPro" id="IPR035919">
    <property type="entry name" value="EAL_sf"/>
</dbReference>
<sequence length="400" mass="43180">MSALMHLIYSSAATQVFTPEDLAALLALARKKNASLAVTGMLLHIDGSFLQVLEGEPEAVDGIFRTISADPRHTQIVTIIREPIPRRAFSDWSMGFAEVTAEELADLDGANDFFTGGACLTRLNSGRTKKLLGAFKEGRWRSRLSSASMAASAARREPALRERPPISFAFQPVYDASEHTIVSHEAIVCGPDGGPPDAALNQCHTAQDRARLDMEARVLAIGLAARLALPTGLTLSLRAHHADQAAQALRSVLDTATQCGIEADRITIAIDQDQLIGDPIAFASIIQQYRGAGLKICVDHFGAGRSGLSQVETYQPDSIALDENLVRDIASNGPRQAIARGIIQTCDDLGIDVIARHVCIPAEYDWFRQEGVSLFQGPLIGAPKFETLTRDLPSPAQWLP</sequence>
<comment type="caution">
    <text evidence="3">The sequence shown here is derived from an EMBL/GenBank/DDBJ whole genome shotgun (WGS) entry which is preliminary data.</text>
</comment>
<dbReference type="PROSITE" id="PS50883">
    <property type="entry name" value="EAL"/>
    <property type="match status" value="1"/>
</dbReference>
<dbReference type="CDD" id="cd01948">
    <property type="entry name" value="EAL"/>
    <property type="match status" value="1"/>
</dbReference>
<dbReference type="SUPFAM" id="SSF54975">
    <property type="entry name" value="Acylphosphatase/BLUF domain-like"/>
    <property type="match status" value="1"/>
</dbReference>
<evidence type="ECO:0000259" key="1">
    <source>
        <dbReference type="PROSITE" id="PS50883"/>
    </source>
</evidence>
<proteinExistence type="predicted"/>
<dbReference type="Proteomes" id="UP000518288">
    <property type="component" value="Unassembled WGS sequence"/>
</dbReference>
<name>A0A7Y9QYF5_9BURK</name>